<evidence type="ECO:0000313" key="2">
    <source>
        <dbReference type="Proteomes" id="UP001082703"/>
    </source>
</evidence>
<dbReference type="EMBL" id="JAPOHA010000013">
    <property type="protein sequence ID" value="MCY1714945.1"/>
    <property type="molecule type" value="Genomic_DNA"/>
</dbReference>
<name>A0ABT4BVY7_9FIRM</name>
<evidence type="ECO:0000313" key="1">
    <source>
        <dbReference type="EMBL" id="MCY1714945.1"/>
    </source>
</evidence>
<keyword evidence="2" id="KW-1185">Reference proteome</keyword>
<organism evidence="1 2">
    <name type="scientific">Caproiciproducens galactitolivorans</name>
    <dbReference type="NCBI Taxonomy" id="642589"/>
    <lineage>
        <taxon>Bacteria</taxon>
        <taxon>Bacillati</taxon>
        <taxon>Bacillota</taxon>
        <taxon>Clostridia</taxon>
        <taxon>Eubacteriales</taxon>
        <taxon>Acutalibacteraceae</taxon>
        <taxon>Caproiciproducens</taxon>
    </lineage>
</organism>
<protein>
    <submittedName>
        <fullName evidence="1">Uncharacterized protein</fullName>
    </submittedName>
</protein>
<gene>
    <name evidence="1" type="ORF">OUY18_11850</name>
</gene>
<dbReference type="RefSeq" id="WP_268059005.1">
    <property type="nucleotide sequence ID" value="NZ_JAPOHA010000013.1"/>
</dbReference>
<comment type="caution">
    <text evidence="1">The sequence shown here is derived from an EMBL/GenBank/DDBJ whole genome shotgun (WGS) entry which is preliminary data.</text>
</comment>
<accession>A0ABT4BVY7</accession>
<proteinExistence type="predicted"/>
<reference evidence="1 2" key="1">
    <citation type="submission" date="2022-11" db="EMBL/GenBank/DDBJ databases">
        <authorList>
            <person name="Caiyu Z."/>
        </authorList>
    </citation>
    <scope>NUCLEOTIDE SEQUENCE [LARGE SCALE GENOMIC DNA]</scope>
    <source>
        <strain evidence="1 2">YR-4</strain>
    </source>
</reference>
<sequence length="91" mass="10917">MDDPIYKIELDESAREQETHVQKDNILQEVQNLQQNIRDSNYQAFQKTTYWHQQTTATDDIKQENLQKEMLDCLSRIEDKLTQIINLFEKS</sequence>
<dbReference type="Proteomes" id="UP001082703">
    <property type="component" value="Unassembled WGS sequence"/>
</dbReference>